<accession>A0A4R3MUC4</accession>
<name>A0A4R3MUC4_9GAMM</name>
<proteinExistence type="predicted"/>
<dbReference type="Proteomes" id="UP000295414">
    <property type="component" value="Unassembled WGS sequence"/>
</dbReference>
<dbReference type="OrthoDB" id="6024770at2"/>
<organism evidence="1 2">
    <name type="scientific">Thermomonas haemolytica</name>
    <dbReference type="NCBI Taxonomy" id="141949"/>
    <lineage>
        <taxon>Bacteria</taxon>
        <taxon>Pseudomonadati</taxon>
        <taxon>Pseudomonadota</taxon>
        <taxon>Gammaproteobacteria</taxon>
        <taxon>Lysobacterales</taxon>
        <taxon>Lysobacteraceae</taxon>
        <taxon>Thermomonas</taxon>
    </lineage>
</organism>
<evidence type="ECO:0000313" key="1">
    <source>
        <dbReference type="EMBL" id="TCT20070.1"/>
    </source>
</evidence>
<dbReference type="AlphaFoldDB" id="A0A4R3MUC4"/>
<keyword evidence="2" id="KW-1185">Reference proteome</keyword>
<comment type="caution">
    <text evidence="1">The sequence shown here is derived from an EMBL/GenBank/DDBJ whole genome shotgun (WGS) entry which is preliminary data.</text>
</comment>
<reference evidence="1 2" key="1">
    <citation type="submission" date="2019-03" db="EMBL/GenBank/DDBJ databases">
        <title>Genomic Encyclopedia of Type Strains, Phase IV (KMG-IV): sequencing the most valuable type-strain genomes for metagenomic binning, comparative biology and taxonomic classification.</title>
        <authorList>
            <person name="Goeker M."/>
        </authorList>
    </citation>
    <scope>NUCLEOTIDE SEQUENCE [LARGE SCALE GENOMIC DNA]</scope>
    <source>
        <strain evidence="1 2">DSM 13605</strain>
    </source>
</reference>
<sequence>MFDFGISKLVALLQFLLALAGCSMGGVDYTSRVAQDGHVSLSSRARVEDGVARFECRASDSGWCHYTLYPEACGQRRDCALAPLRRFAVARGDTRQFAGLRDFTPCVAAAPRPLGPDCKPDPAQGATAAPPH</sequence>
<dbReference type="RefSeq" id="WP_114961069.1">
    <property type="nucleotide sequence ID" value="NZ_MSZW01000015.1"/>
</dbReference>
<dbReference type="EMBL" id="SMAP01000013">
    <property type="protein sequence ID" value="TCT20070.1"/>
    <property type="molecule type" value="Genomic_DNA"/>
</dbReference>
<protein>
    <submittedName>
        <fullName evidence="1">Uncharacterized protein</fullName>
    </submittedName>
</protein>
<gene>
    <name evidence="1" type="ORF">EDC34_11329</name>
</gene>
<evidence type="ECO:0000313" key="2">
    <source>
        <dbReference type="Proteomes" id="UP000295414"/>
    </source>
</evidence>